<feature type="transmembrane region" description="Helical" evidence="1">
    <location>
        <begin position="68"/>
        <end position="87"/>
    </location>
</feature>
<dbReference type="InterPro" id="IPR029787">
    <property type="entry name" value="Nucleotide_cyclase"/>
</dbReference>
<feature type="transmembrane region" description="Helical" evidence="1">
    <location>
        <begin position="223"/>
        <end position="245"/>
    </location>
</feature>
<accession>A0A919P612</accession>
<keyword evidence="1" id="KW-0812">Transmembrane</keyword>
<dbReference type="PANTHER" id="PTHR46663">
    <property type="entry name" value="DIGUANYLATE CYCLASE DGCT-RELATED"/>
    <property type="match status" value="1"/>
</dbReference>
<feature type="transmembrane region" description="Helical" evidence="1">
    <location>
        <begin position="198"/>
        <end position="217"/>
    </location>
</feature>
<dbReference type="PANTHER" id="PTHR46663:SF2">
    <property type="entry name" value="GGDEF DOMAIN-CONTAINING PROTEIN"/>
    <property type="match status" value="1"/>
</dbReference>
<dbReference type="InterPro" id="IPR052163">
    <property type="entry name" value="DGC-Regulatory_Protein"/>
</dbReference>
<feature type="transmembrane region" description="Helical" evidence="1">
    <location>
        <begin position="133"/>
        <end position="155"/>
    </location>
</feature>
<dbReference type="NCBIfam" id="TIGR00254">
    <property type="entry name" value="GGDEF"/>
    <property type="match status" value="1"/>
</dbReference>
<feature type="transmembrane region" description="Helical" evidence="1">
    <location>
        <begin position="167"/>
        <end position="186"/>
    </location>
</feature>
<gene>
    <name evidence="3" type="ORF">Cpa01nite_03010</name>
</gene>
<dbReference type="Gene3D" id="3.30.70.270">
    <property type="match status" value="1"/>
</dbReference>
<feature type="transmembrane region" description="Helical" evidence="1">
    <location>
        <begin position="39"/>
        <end position="59"/>
    </location>
</feature>
<feature type="transmembrane region" description="Helical" evidence="1">
    <location>
        <begin position="99"/>
        <end position="121"/>
    </location>
</feature>
<name>A0A919P612_9CELL</name>
<evidence type="ECO:0000259" key="2">
    <source>
        <dbReference type="PROSITE" id="PS50887"/>
    </source>
</evidence>
<dbReference type="Proteomes" id="UP000642125">
    <property type="component" value="Unassembled WGS sequence"/>
</dbReference>
<dbReference type="PROSITE" id="PS50887">
    <property type="entry name" value="GGDEF"/>
    <property type="match status" value="1"/>
</dbReference>
<keyword evidence="4" id="KW-1185">Reference proteome</keyword>
<dbReference type="RefSeq" id="WP_203666973.1">
    <property type="nucleotide sequence ID" value="NZ_BONO01000002.1"/>
</dbReference>
<comment type="caution">
    <text evidence="3">The sequence shown here is derived from an EMBL/GenBank/DDBJ whole genome shotgun (WGS) entry which is preliminary data.</text>
</comment>
<evidence type="ECO:0000313" key="4">
    <source>
        <dbReference type="Proteomes" id="UP000642125"/>
    </source>
</evidence>
<proteinExistence type="predicted"/>
<evidence type="ECO:0000313" key="3">
    <source>
        <dbReference type="EMBL" id="GIG34920.1"/>
    </source>
</evidence>
<organism evidence="3 4">
    <name type="scientific">Cellulomonas pakistanensis</name>
    <dbReference type="NCBI Taxonomy" id="992287"/>
    <lineage>
        <taxon>Bacteria</taxon>
        <taxon>Bacillati</taxon>
        <taxon>Actinomycetota</taxon>
        <taxon>Actinomycetes</taxon>
        <taxon>Micrococcales</taxon>
        <taxon>Cellulomonadaceae</taxon>
        <taxon>Cellulomonas</taxon>
    </lineage>
</organism>
<dbReference type="InterPro" id="IPR000160">
    <property type="entry name" value="GGDEF_dom"/>
</dbReference>
<keyword evidence="1" id="KW-1133">Transmembrane helix</keyword>
<dbReference type="SMART" id="SM00267">
    <property type="entry name" value="GGDEF"/>
    <property type="match status" value="1"/>
</dbReference>
<feature type="transmembrane region" description="Helical" evidence="1">
    <location>
        <begin position="266"/>
        <end position="287"/>
    </location>
</feature>
<dbReference type="SUPFAM" id="SSF55073">
    <property type="entry name" value="Nucleotide cyclase"/>
    <property type="match status" value="1"/>
</dbReference>
<feature type="domain" description="GGDEF" evidence="2">
    <location>
        <begin position="360"/>
        <end position="492"/>
    </location>
</feature>
<dbReference type="EMBL" id="BONO01000002">
    <property type="protein sequence ID" value="GIG34920.1"/>
    <property type="molecule type" value="Genomic_DNA"/>
</dbReference>
<sequence>MTTAPPSTTTAGRAAHAAFALTAIGLSAAYGLTDGAARGVVFLAAALVPGLAVLGVLAFRRPPRPQPWWCAAVALLLLATDGVAWLVQVGIGGAETAHGLVTAVVVPLGYLGLLAASVFVVMPTARVDGGRVIDSAIMAIGGAGLLWSLVLFPVLAERGAGAGERGYTLLTVLLISGTVGAMLRTWADAGRGRPTVGYLVLASVSALVGNVGNVVAVDPGTGAAAHWVGVTWVVAYAATGAAAVHPAAAHLAAPAPRPARRLGPRALAFLGAALALNPALAAVRELAGGQADLLSLSLGSLVLVPLVLTRVSQLALLHARAEQDLVHQATHDELTGLPNRRAVDRRVAEVVDQVRTGEAPGGLVCFLDLDGFKEVNDRFGHHVGDRLLVHVAQRLRAAVRSDDFVARFGGDEFVVVLVGDPDRLEAETVGRLDAALTQGVDLGPLVTVARASIGSVVLRPGATTTPEKVLSAADTRMYETKRGRAPVAGLRLLTAAAVRPV</sequence>
<evidence type="ECO:0000256" key="1">
    <source>
        <dbReference type="SAM" id="Phobius"/>
    </source>
</evidence>
<dbReference type="InterPro" id="IPR043128">
    <property type="entry name" value="Rev_trsase/Diguanyl_cyclase"/>
</dbReference>
<reference evidence="3" key="1">
    <citation type="submission" date="2021-01" db="EMBL/GenBank/DDBJ databases">
        <title>Whole genome shotgun sequence of Cellulomonas pakistanensis NBRC 110800.</title>
        <authorList>
            <person name="Komaki H."/>
            <person name="Tamura T."/>
        </authorList>
    </citation>
    <scope>NUCLEOTIDE SEQUENCE</scope>
    <source>
        <strain evidence="3">NBRC 110800</strain>
    </source>
</reference>
<dbReference type="CDD" id="cd01949">
    <property type="entry name" value="GGDEF"/>
    <property type="match status" value="1"/>
</dbReference>
<dbReference type="AlphaFoldDB" id="A0A919P612"/>
<dbReference type="Pfam" id="PF00990">
    <property type="entry name" value="GGDEF"/>
    <property type="match status" value="1"/>
</dbReference>
<keyword evidence="1" id="KW-0472">Membrane</keyword>
<protein>
    <recommendedName>
        <fullName evidence="2">GGDEF domain-containing protein</fullName>
    </recommendedName>
</protein>